<reference evidence="2 3" key="1">
    <citation type="journal article" date="2018" name="Environ. Microbiol.">
        <title>Novel energy conservation strategies and behaviour of Pelotomaculum schinkii driving syntrophic propionate catabolism.</title>
        <authorList>
            <person name="Hidalgo-Ahumada C.A.P."/>
            <person name="Nobu M.K."/>
            <person name="Narihiro T."/>
            <person name="Tamaki H."/>
            <person name="Liu W.T."/>
            <person name="Kamagata Y."/>
            <person name="Stams A.J.M."/>
            <person name="Imachi H."/>
            <person name="Sousa D.Z."/>
        </authorList>
    </citation>
    <scope>NUCLEOTIDE SEQUENCE [LARGE SCALE GENOMIC DNA]</scope>
    <source>
        <strain evidence="2 3">HH</strain>
    </source>
</reference>
<comment type="caution">
    <text evidence="2">The sequence shown here is derived from an EMBL/GenBank/DDBJ whole genome shotgun (WGS) entry which is preliminary data.</text>
</comment>
<dbReference type="RefSeq" id="WP_190239052.1">
    <property type="nucleotide sequence ID" value="NZ_QFGA01000001.1"/>
</dbReference>
<gene>
    <name evidence="2" type="ORF">Psch_00571</name>
</gene>
<evidence type="ECO:0000313" key="3">
    <source>
        <dbReference type="Proteomes" id="UP000298324"/>
    </source>
</evidence>
<dbReference type="Proteomes" id="UP000298324">
    <property type="component" value="Unassembled WGS sequence"/>
</dbReference>
<protein>
    <submittedName>
        <fullName evidence="2">Uncharacterized protein</fullName>
    </submittedName>
</protein>
<proteinExistence type="predicted"/>
<name>A0A4Y7RE58_9FIRM</name>
<sequence length="135" mass="15956">MRKIFLIVLTLTFLLTLSSAAFAGQSDTFVFYGNSQVGSISNGYQGYSWNHSGSDREVTININKILDRYYQSWNNKKISWRHIWNNNRNAERYFYVDANGVNHYFYLDPDRDYEVRQYVDKYGVTQFAFVAKGWK</sequence>
<organism evidence="2 3">
    <name type="scientific">Pelotomaculum schinkii</name>
    <dbReference type="NCBI Taxonomy" id="78350"/>
    <lineage>
        <taxon>Bacteria</taxon>
        <taxon>Bacillati</taxon>
        <taxon>Bacillota</taxon>
        <taxon>Clostridia</taxon>
        <taxon>Eubacteriales</taxon>
        <taxon>Desulfotomaculaceae</taxon>
        <taxon>Pelotomaculum</taxon>
    </lineage>
</organism>
<feature type="signal peptide" evidence="1">
    <location>
        <begin position="1"/>
        <end position="23"/>
    </location>
</feature>
<evidence type="ECO:0000313" key="2">
    <source>
        <dbReference type="EMBL" id="TEB07030.1"/>
    </source>
</evidence>
<evidence type="ECO:0000256" key="1">
    <source>
        <dbReference type="SAM" id="SignalP"/>
    </source>
</evidence>
<dbReference type="AlphaFoldDB" id="A0A4Y7RE58"/>
<feature type="chain" id="PRO_5021400475" evidence="1">
    <location>
        <begin position="24"/>
        <end position="135"/>
    </location>
</feature>
<keyword evidence="1" id="KW-0732">Signal</keyword>
<accession>A0A4Y7RE58</accession>
<keyword evidence="3" id="KW-1185">Reference proteome</keyword>
<dbReference type="EMBL" id="QFGA01000001">
    <property type="protein sequence ID" value="TEB07030.1"/>
    <property type="molecule type" value="Genomic_DNA"/>
</dbReference>